<reference evidence="6 7" key="1">
    <citation type="journal article" date="2010" name="J. Bacteriol.">
        <title>Biochemical characterization of a novel indole prenyltransferase from Streptomyces sp. SN-593.</title>
        <authorList>
            <person name="Takahashi S."/>
            <person name="Takagi H."/>
            <person name="Toyoda A."/>
            <person name="Uramoto M."/>
            <person name="Nogawa T."/>
            <person name="Ueki M."/>
            <person name="Sakaki Y."/>
            <person name="Osada H."/>
        </authorList>
    </citation>
    <scope>NUCLEOTIDE SEQUENCE [LARGE SCALE GENOMIC DNA]</scope>
    <source>
        <strain evidence="6 7">SN-593</strain>
    </source>
</reference>
<evidence type="ECO:0000256" key="2">
    <source>
        <dbReference type="ARBA" id="ARBA00023015"/>
    </source>
</evidence>
<dbReference type="PROSITE" id="PS50931">
    <property type="entry name" value="HTH_LYSR"/>
    <property type="match status" value="1"/>
</dbReference>
<dbReference type="Gene3D" id="1.10.10.10">
    <property type="entry name" value="Winged helix-like DNA-binding domain superfamily/Winged helix DNA-binding domain"/>
    <property type="match status" value="1"/>
</dbReference>
<dbReference type="InterPro" id="IPR000847">
    <property type="entry name" value="LysR_HTH_N"/>
</dbReference>
<protein>
    <submittedName>
        <fullName evidence="6">Putative LysR family transcriptional regulator</fullName>
    </submittedName>
</protein>
<accession>A0A7U3V0A4</accession>
<evidence type="ECO:0000313" key="7">
    <source>
        <dbReference type="Proteomes" id="UP000595703"/>
    </source>
</evidence>
<dbReference type="RefSeq" id="WP_202237738.1">
    <property type="nucleotide sequence ID" value="NZ_AP018365.1"/>
</dbReference>
<dbReference type="Proteomes" id="UP000595703">
    <property type="component" value="Chromosome"/>
</dbReference>
<dbReference type="KEGG" id="arev:RVR_9479"/>
<gene>
    <name evidence="6" type="ORF">RVR_9479</name>
</gene>
<dbReference type="EMBL" id="AP018365">
    <property type="protein sequence ID" value="BBB01869.1"/>
    <property type="molecule type" value="Genomic_DNA"/>
</dbReference>
<sequence>MDLSSAGLRVLRQIAESGSFTAAAARLGYTQSAVSRQAAALERSAGATLFERHPDGVRLTPAGLVLLRHARTILDSVADAERELAGAAERTEAVRLGVFPSAGWGLLPALLARLAVHPRIAVTTTEGTTPVLIRALRAGSSDLALLTSRPPHRPSDGESPRLHIETVEDTALVVAASASGEFAGRTSVHLDELAGAPWIATPSSTAQPLLGVWPGLPGRPRVAHRATDWLTKLRLVAGGFGVTTVPDRVVPALPPGVIALRVEGAPPEVRRVLLARLPGRPAPAVAAVARAVMSG</sequence>
<dbReference type="InterPro" id="IPR036390">
    <property type="entry name" value="WH_DNA-bd_sf"/>
</dbReference>
<dbReference type="InterPro" id="IPR036388">
    <property type="entry name" value="WH-like_DNA-bd_sf"/>
</dbReference>
<dbReference type="PANTHER" id="PTHR30346:SF29">
    <property type="entry name" value="LYSR SUBSTRATE-BINDING"/>
    <property type="match status" value="1"/>
</dbReference>
<evidence type="ECO:0000256" key="3">
    <source>
        <dbReference type="ARBA" id="ARBA00023125"/>
    </source>
</evidence>
<dbReference type="InterPro" id="IPR005119">
    <property type="entry name" value="LysR_subst-bd"/>
</dbReference>
<dbReference type="GO" id="GO:0032993">
    <property type="term" value="C:protein-DNA complex"/>
    <property type="evidence" value="ECO:0007669"/>
    <property type="project" value="TreeGrafter"/>
</dbReference>
<name>A0A7U3V0A4_9ACTN</name>
<dbReference type="GO" id="GO:0003677">
    <property type="term" value="F:DNA binding"/>
    <property type="evidence" value="ECO:0007669"/>
    <property type="project" value="UniProtKB-KW"/>
</dbReference>
<evidence type="ECO:0000256" key="1">
    <source>
        <dbReference type="ARBA" id="ARBA00009437"/>
    </source>
</evidence>
<reference evidence="6 7" key="4">
    <citation type="journal article" date="2020" name="Sci. Rep.">
        <title>beta-carboline chemical signals induce reveromycin production through a LuxR family regulator in Streptomyces sp. SN-593.</title>
        <authorList>
            <person name="Panthee S."/>
            <person name="Kito N."/>
            <person name="Hayashi T."/>
            <person name="Shimizu T."/>
            <person name="Ishikawa J."/>
            <person name="Hamamoto H."/>
            <person name="Osada H."/>
            <person name="Takahashi S."/>
        </authorList>
    </citation>
    <scope>NUCLEOTIDE SEQUENCE [LARGE SCALE GENOMIC DNA]</scope>
    <source>
        <strain evidence="6 7">SN-593</strain>
    </source>
</reference>
<keyword evidence="3" id="KW-0238">DNA-binding</keyword>
<keyword evidence="4" id="KW-0804">Transcription</keyword>
<dbReference type="AlphaFoldDB" id="A0A7U3V0A4"/>
<reference evidence="6 7" key="3">
    <citation type="journal article" date="2011" name="Nat. Chem. Biol.">
        <title>Reveromycin A biosynthesis uses RevG and RevJ for stereospecific spiroacetal formation.</title>
        <authorList>
            <person name="Takahashi S."/>
            <person name="Toyoda A."/>
            <person name="Sekiyama Y."/>
            <person name="Takagi H."/>
            <person name="Nogawa T."/>
            <person name="Uramoto M."/>
            <person name="Suzuki R."/>
            <person name="Koshino H."/>
            <person name="Kumano T."/>
            <person name="Panthee S."/>
            <person name="Dairi T."/>
            <person name="Ishikawa J."/>
            <person name="Ikeda H."/>
            <person name="Sakaki Y."/>
            <person name="Osada H."/>
        </authorList>
    </citation>
    <scope>NUCLEOTIDE SEQUENCE [LARGE SCALE GENOMIC DNA]</scope>
    <source>
        <strain evidence="6 7">SN-593</strain>
    </source>
</reference>
<evidence type="ECO:0000313" key="6">
    <source>
        <dbReference type="EMBL" id="BBB01869.1"/>
    </source>
</evidence>
<dbReference type="GO" id="GO:0003700">
    <property type="term" value="F:DNA-binding transcription factor activity"/>
    <property type="evidence" value="ECO:0007669"/>
    <property type="project" value="InterPro"/>
</dbReference>
<evidence type="ECO:0000259" key="5">
    <source>
        <dbReference type="PROSITE" id="PS50931"/>
    </source>
</evidence>
<dbReference type="PRINTS" id="PR00039">
    <property type="entry name" value="HTHLYSR"/>
</dbReference>
<organism evidence="6 7">
    <name type="scientific">Actinacidiphila reveromycinica</name>
    <dbReference type="NCBI Taxonomy" id="659352"/>
    <lineage>
        <taxon>Bacteria</taxon>
        <taxon>Bacillati</taxon>
        <taxon>Actinomycetota</taxon>
        <taxon>Actinomycetes</taxon>
        <taxon>Kitasatosporales</taxon>
        <taxon>Streptomycetaceae</taxon>
        <taxon>Actinacidiphila</taxon>
    </lineage>
</organism>
<dbReference type="SUPFAM" id="SSF53850">
    <property type="entry name" value="Periplasmic binding protein-like II"/>
    <property type="match status" value="1"/>
</dbReference>
<evidence type="ECO:0000256" key="4">
    <source>
        <dbReference type="ARBA" id="ARBA00023163"/>
    </source>
</evidence>
<reference evidence="6 7" key="2">
    <citation type="journal article" date="2011" name="J. Antibiot.">
        <title>Furaquinocins I and J: novel polyketide isoprenoid hybrid compounds from Streptomyces reveromyceticus SN-593.</title>
        <authorList>
            <person name="Panthee S."/>
            <person name="Takahashi S."/>
            <person name="Takagi H."/>
            <person name="Nogawa T."/>
            <person name="Oowada E."/>
            <person name="Uramoto M."/>
            <person name="Osada H."/>
        </authorList>
    </citation>
    <scope>NUCLEOTIDE SEQUENCE [LARGE SCALE GENOMIC DNA]</scope>
    <source>
        <strain evidence="6 7">SN-593</strain>
    </source>
</reference>
<dbReference type="FunFam" id="1.10.10.10:FF:000001">
    <property type="entry name" value="LysR family transcriptional regulator"/>
    <property type="match status" value="1"/>
</dbReference>
<comment type="similarity">
    <text evidence="1">Belongs to the LysR transcriptional regulatory family.</text>
</comment>
<dbReference type="Pfam" id="PF03466">
    <property type="entry name" value="LysR_substrate"/>
    <property type="match status" value="1"/>
</dbReference>
<keyword evidence="2" id="KW-0805">Transcription regulation</keyword>
<dbReference type="Gene3D" id="3.40.190.10">
    <property type="entry name" value="Periplasmic binding protein-like II"/>
    <property type="match status" value="2"/>
</dbReference>
<dbReference type="PANTHER" id="PTHR30346">
    <property type="entry name" value="TRANSCRIPTIONAL DUAL REGULATOR HCAR-RELATED"/>
    <property type="match status" value="1"/>
</dbReference>
<proteinExistence type="inferred from homology"/>
<feature type="domain" description="HTH lysR-type" evidence="5">
    <location>
        <begin position="1"/>
        <end position="60"/>
    </location>
</feature>
<dbReference type="Pfam" id="PF00126">
    <property type="entry name" value="HTH_1"/>
    <property type="match status" value="1"/>
</dbReference>
<dbReference type="SUPFAM" id="SSF46785">
    <property type="entry name" value="Winged helix' DNA-binding domain"/>
    <property type="match status" value="1"/>
</dbReference>
<keyword evidence="7" id="KW-1185">Reference proteome</keyword>